<evidence type="ECO:0000259" key="2">
    <source>
        <dbReference type="PROSITE" id="PS50883"/>
    </source>
</evidence>
<feature type="transmembrane region" description="Helical" evidence="1">
    <location>
        <begin position="15"/>
        <end position="40"/>
    </location>
</feature>
<dbReference type="AlphaFoldDB" id="A0A562JFM8"/>
<name>A0A562JFM8_9FIRM</name>
<accession>A0A562JFM8</accession>
<evidence type="ECO:0000256" key="1">
    <source>
        <dbReference type="SAM" id="Phobius"/>
    </source>
</evidence>
<dbReference type="InterPro" id="IPR000160">
    <property type="entry name" value="GGDEF_dom"/>
</dbReference>
<feature type="domain" description="EAL" evidence="2">
    <location>
        <begin position="274"/>
        <end position="528"/>
    </location>
</feature>
<dbReference type="EMBL" id="VLKH01000003">
    <property type="protein sequence ID" value="TWH81725.1"/>
    <property type="molecule type" value="Genomic_DNA"/>
</dbReference>
<dbReference type="Gene3D" id="3.20.20.450">
    <property type="entry name" value="EAL domain"/>
    <property type="match status" value="1"/>
</dbReference>
<dbReference type="SMART" id="SM00052">
    <property type="entry name" value="EAL"/>
    <property type="match status" value="1"/>
</dbReference>
<dbReference type="InterPro" id="IPR050706">
    <property type="entry name" value="Cyclic-di-GMP_PDE-like"/>
</dbReference>
<dbReference type="SUPFAM" id="SSF141868">
    <property type="entry name" value="EAL domain-like"/>
    <property type="match status" value="1"/>
</dbReference>
<dbReference type="InterPro" id="IPR001633">
    <property type="entry name" value="EAL_dom"/>
</dbReference>
<dbReference type="RefSeq" id="WP_145081917.1">
    <property type="nucleotide sequence ID" value="NZ_DAMBUX010000019.1"/>
</dbReference>
<evidence type="ECO:0000313" key="5">
    <source>
        <dbReference type="Proteomes" id="UP000315343"/>
    </source>
</evidence>
<evidence type="ECO:0000313" key="4">
    <source>
        <dbReference type="EMBL" id="TWH81725.1"/>
    </source>
</evidence>
<dbReference type="NCBIfam" id="TIGR00254">
    <property type="entry name" value="GGDEF"/>
    <property type="match status" value="1"/>
</dbReference>
<keyword evidence="1" id="KW-1133">Transmembrane helix</keyword>
<reference evidence="4 5" key="1">
    <citation type="submission" date="2019-07" db="EMBL/GenBank/DDBJ databases">
        <title>Genomic Encyclopedia of Type Strains, Phase I: the one thousand microbial genomes (KMG-I) project.</title>
        <authorList>
            <person name="Kyrpides N."/>
        </authorList>
    </citation>
    <scope>NUCLEOTIDE SEQUENCE [LARGE SCALE GENOMIC DNA]</scope>
    <source>
        <strain evidence="4 5">DSM 13558</strain>
    </source>
</reference>
<proteinExistence type="predicted"/>
<dbReference type="CDD" id="cd01948">
    <property type="entry name" value="EAL"/>
    <property type="match status" value="1"/>
</dbReference>
<comment type="caution">
    <text evidence="4">The sequence shown here is derived from an EMBL/GenBank/DDBJ whole genome shotgun (WGS) entry which is preliminary data.</text>
</comment>
<dbReference type="SUPFAM" id="SSF55073">
    <property type="entry name" value="Nucleotide cyclase"/>
    <property type="match status" value="1"/>
</dbReference>
<dbReference type="GO" id="GO:0071111">
    <property type="term" value="F:cyclic-guanylate-specific phosphodiesterase activity"/>
    <property type="evidence" value="ECO:0007669"/>
    <property type="project" value="InterPro"/>
</dbReference>
<protein>
    <submittedName>
        <fullName evidence="4">Diguanylate cyclase (GGDEF)-like protein</fullName>
    </submittedName>
</protein>
<dbReference type="Pfam" id="PF00563">
    <property type="entry name" value="EAL"/>
    <property type="match status" value="1"/>
</dbReference>
<dbReference type="Gene3D" id="3.30.70.270">
    <property type="match status" value="1"/>
</dbReference>
<feature type="domain" description="GGDEF" evidence="3">
    <location>
        <begin position="132"/>
        <end position="265"/>
    </location>
</feature>
<organism evidence="4 5">
    <name type="scientific">Sedimentibacter saalensis</name>
    <dbReference type="NCBI Taxonomy" id="130788"/>
    <lineage>
        <taxon>Bacteria</taxon>
        <taxon>Bacillati</taxon>
        <taxon>Bacillota</taxon>
        <taxon>Tissierellia</taxon>
        <taxon>Sedimentibacter</taxon>
    </lineage>
</organism>
<dbReference type="CDD" id="cd01949">
    <property type="entry name" value="GGDEF"/>
    <property type="match status" value="1"/>
</dbReference>
<keyword evidence="1" id="KW-0812">Transmembrane</keyword>
<dbReference type="OrthoDB" id="9805474at2"/>
<dbReference type="PANTHER" id="PTHR33121">
    <property type="entry name" value="CYCLIC DI-GMP PHOSPHODIESTERASE PDEF"/>
    <property type="match status" value="1"/>
</dbReference>
<keyword evidence="1" id="KW-0472">Membrane</keyword>
<dbReference type="PROSITE" id="PS50887">
    <property type="entry name" value="GGDEF"/>
    <property type="match status" value="1"/>
</dbReference>
<gene>
    <name evidence="4" type="ORF">LY60_01480</name>
</gene>
<evidence type="ECO:0000259" key="3">
    <source>
        <dbReference type="PROSITE" id="PS50887"/>
    </source>
</evidence>
<dbReference type="Pfam" id="PF00990">
    <property type="entry name" value="GGDEF"/>
    <property type="match status" value="1"/>
</dbReference>
<dbReference type="InterPro" id="IPR043128">
    <property type="entry name" value="Rev_trsase/Diguanyl_cyclase"/>
</dbReference>
<dbReference type="InterPro" id="IPR029787">
    <property type="entry name" value="Nucleotide_cyclase"/>
</dbReference>
<dbReference type="PANTHER" id="PTHR33121:SF70">
    <property type="entry name" value="SIGNALING PROTEIN YKOW"/>
    <property type="match status" value="1"/>
</dbReference>
<dbReference type="Proteomes" id="UP000315343">
    <property type="component" value="Unassembled WGS sequence"/>
</dbReference>
<dbReference type="SMART" id="SM00267">
    <property type="entry name" value="GGDEF"/>
    <property type="match status" value="1"/>
</dbReference>
<keyword evidence="5" id="KW-1185">Reference proteome</keyword>
<dbReference type="PROSITE" id="PS50883">
    <property type="entry name" value="EAL"/>
    <property type="match status" value="1"/>
</dbReference>
<sequence>MINKKEKSYVPNGEVLIILIYSILGYSMILLTNTILDILVKDYVVFKQIQPYKDLIYIFLNTIIVYMIVKGHKQIVKTSDLHTELGSFHNELINYEAKYKHLVFYDELTDLPNKTMFKIQINKLICKSMGKERFAILYIDIDNFKYINDTLGHSEGDKLIKGISESLQDEIKQPNFIVRMGGDEFVIVFTEVLTDELLFRDIEEVKEKISKVWPIDNHAFNISISGGVAIYPSNGRDLDTLLKNADIARNAAKKEGKNKVIFYQENIHNSILRKLDISNKIKLGLDNNEFTLYYQPQYNLSTRELVGMEALIRWLHPIEGFIPPSEFIPIAEEFGLIYSLEQWIILTALNQKKQWEEQGYNDLELSINLSGKTIASETYFTILESLLTTYKVDYSKIILEITETAYISDIDVVVRKLERLRNKGFKIALDDFGTGYSSLTYLKKLPVNYIKLDKSFIDLIPQNNIDSLIIEKVISMASGLKYGVIAEGIETNEQLEYLQNNHCDSGQGFLLSKPLSIEDVSELIKQHIIGIKGITEGCVV</sequence>
<dbReference type="InterPro" id="IPR035919">
    <property type="entry name" value="EAL_sf"/>
</dbReference>